<evidence type="ECO:0000313" key="4">
    <source>
        <dbReference type="Proteomes" id="UP001328107"/>
    </source>
</evidence>
<comment type="similarity">
    <text evidence="1">Belongs to the ubiquitin family. SUMO subfamily.</text>
</comment>
<evidence type="ECO:0000313" key="3">
    <source>
        <dbReference type="EMBL" id="GMR55368.1"/>
    </source>
</evidence>
<feature type="domain" description="Ubiquitin-like" evidence="2">
    <location>
        <begin position="34"/>
        <end position="95"/>
    </location>
</feature>
<dbReference type="PANTHER" id="PTHR10562">
    <property type="entry name" value="SMALL UBIQUITIN-RELATED MODIFIER"/>
    <property type="match status" value="1"/>
</dbReference>
<dbReference type="SUPFAM" id="SSF54236">
    <property type="entry name" value="Ubiquitin-like"/>
    <property type="match status" value="1"/>
</dbReference>
<keyword evidence="4" id="KW-1185">Reference proteome</keyword>
<evidence type="ECO:0000259" key="2">
    <source>
        <dbReference type="PROSITE" id="PS50053"/>
    </source>
</evidence>
<evidence type="ECO:0000256" key="1">
    <source>
        <dbReference type="ARBA" id="ARBA00009185"/>
    </source>
</evidence>
<dbReference type="InterPro" id="IPR000626">
    <property type="entry name" value="Ubiquitin-like_dom"/>
</dbReference>
<dbReference type="EMBL" id="BTRK01000005">
    <property type="protein sequence ID" value="GMR55368.1"/>
    <property type="molecule type" value="Genomic_DNA"/>
</dbReference>
<dbReference type="AlphaFoldDB" id="A0AAN5D2G8"/>
<gene>
    <name evidence="3" type="ORF">PMAYCL1PPCAC_25563</name>
</gene>
<dbReference type="Proteomes" id="UP001328107">
    <property type="component" value="Unassembled WGS sequence"/>
</dbReference>
<dbReference type="Gene3D" id="3.10.20.90">
    <property type="entry name" value="Phosphatidylinositol 3-kinase Catalytic Subunit, Chain A, domain 1"/>
    <property type="match status" value="1"/>
</dbReference>
<dbReference type="Pfam" id="PF00240">
    <property type="entry name" value="ubiquitin"/>
    <property type="match status" value="1"/>
</dbReference>
<protein>
    <recommendedName>
        <fullName evidence="2">Ubiquitin-like domain-containing protein</fullName>
    </recommendedName>
</protein>
<accession>A0AAN5D2G8</accession>
<comment type="caution">
    <text evidence="3">The sequence shown here is derived from an EMBL/GenBank/DDBJ whole genome shotgun (WGS) entry which is preliminary data.</text>
</comment>
<reference evidence="4" key="1">
    <citation type="submission" date="2022-10" db="EMBL/GenBank/DDBJ databases">
        <title>Genome assembly of Pristionchus species.</title>
        <authorList>
            <person name="Yoshida K."/>
            <person name="Sommer R.J."/>
        </authorList>
    </citation>
    <scope>NUCLEOTIDE SEQUENCE [LARGE SCALE GENOMIC DNA]</scope>
    <source>
        <strain evidence="4">RS5460</strain>
    </source>
</reference>
<proteinExistence type="inferred from homology"/>
<sequence length="95" mass="10761">MKASICDRIMTLVLVRANSGAAGNANAGGDLNAEYITLKFFGEDERETHFRLKYETRMGNVKKFYANRIGVPVASLRFLHYGYIIDDEDTPRNLE</sequence>
<dbReference type="InterPro" id="IPR029071">
    <property type="entry name" value="Ubiquitin-like_domsf"/>
</dbReference>
<organism evidence="3 4">
    <name type="scientific">Pristionchus mayeri</name>
    <dbReference type="NCBI Taxonomy" id="1317129"/>
    <lineage>
        <taxon>Eukaryota</taxon>
        <taxon>Metazoa</taxon>
        <taxon>Ecdysozoa</taxon>
        <taxon>Nematoda</taxon>
        <taxon>Chromadorea</taxon>
        <taxon>Rhabditida</taxon>
        <taxon>Rhabditina</taxon>
        <taxon>Diplogasteromorpha</taxon>
        <taxon>Diplogasteroidea</taxon>
        <taxon>Neodiplogasteridae</taxon>
        <taxon>Pristionchus</taxon>
    </lineage>
</organism>
<name>A0AAN5D2G8_9BILA</name>
<dbReference type="PROSITE" id="PS50053">
    <property type="entry name" value="UBIQUITIN_2"/>
    <property type="match status" value="1"/>
</dbReference>
<feature type="non-terminal residue" evidence="3">
    <location>
        <position position="95"/>
    </location>
</feature>